<keyword evidence="1" id="KW-0175">Coiled coil</keyword>
<feature type="coiled-coil region" evidence="1">
    <location>
        <begin position="321"/>
        <end position="348"/>
    </location>
</feature>
<name>A0A0M8ZWQ5_9HYME</name>
<protein>
    <submittedName>
        <fullName evidence="2">Uncharacterized protein</fullName>
    </submittedName>
</protein>
<dbReference type="OrthoDB" id="6337960at2759"/>
<dbReference type="EMBL" id="KQ435847">
    <property type="protein sequence ID" value="KOX71119.1"/>
    <property type="molecule type" value="Genomic_DNA"/>
</dbReference>
<keyword evidence="3" id="KW-1185">Reference proteome</keyword>
<evidence type="ECO:0000313" key="3">
    <source>
        <dbReference type="Proteomes" id="UP000053105"/>
    </source>
</evidence>
<accession>A0A0M8ZWQ5</accession>
<dbReference type="Proteomes" id="UP000053105">
    <property type="component" value="Unassembled WGS sequence"/>
</dbReference>
<sequence>MGNYINKFFIHNTEISNDEVEKEEIKHQSPINEATVEKDIMQTPPIIHKMLIIDPRSITSGITRTPIEVSSTPVGVNKRLLAIPRHLQPPQYLETDMDRIMLCLSPRKPSVPKIMDTPTIQLPKVEDKDADMLLTSTTNNLLDKKTITDIEEERYKILGLDPRSPAADFNRTPILMPKSIERLRARSQNYLHRCGSYDTDMFCQKFSYCELSSQFDVTEIQALPDLATSATESLNPDESQKLLKQDICNDVRVNENTDQTKCMLSDTIKVWKDPLVLDESQKVETDDSENAQIIEEKIPQALKEEVIITFDDDDIIELANSKNEKAKIDAVKKKKKSLKSDIKFITDENKFFNSSDKNKSAKVFNELTIIPTEMKIFILHCKLFTFYFHVRTPLRNRSNNEQVQILLTKSPQVFKNKGIITKVSQENTSPHKRYVTKSKLNDMQWDSDSTMQ</sequence>
<evidence type="ECO:0000313" key="2">
    <source>
        <dbReference type="EMBL" id="KOX71119.1"/>
    </source>
</evidence>
<organism evidence="2 3">
    <name type="scientific">Melipona quadrifasciata</name>
    <dbReference type="NCBI Taxonomy" id="166423"/>
    <lineage>
        <taxon>Eukaryota</taxon>
        <taxon>Metazoa</taxon>
        <taxon>Ecdysozoa</taxon>
        <taxon>Arthropoda</taxon>
        <taxon>Hexapoda</taxon>
        <taxon>Insecta</taxon>
        <taxon>Pterygota</taxon>
        <taxon>Neoptera</taxon>
        <taxon>Endopterygota</taxon>
        <taxon>Hymenoptera</taxon>
        <taxon>Apocrita</taxon>
        <taxon>Aculeata</taxon>
        <taxon>Apoidea</taxon>
        <taxon>Anthophila</taxon>
        <taxon>Apidae</taxon>
        <taxon>Melipona</taxon>
    </lineage>
</organism>
<evidence type="ECO:0000256" key="1">
    <source>
        <dbReference type="SAM" id="Coils"/>
    </source>
</evidence>
<proteinExistence type="predicted"/>
<gene>
    <name evidence="2" type="ORF">WN51_04654</name>
</gene>
<dbReference type="AlphaFoldDB" id="A0A0M8ZWQ5"/>
<reference evidence="2 3" key="1">
    <citation type="submission" date="2015-07" db="EMBL/GenBank/DDBJ databases">
        <title>The genome of Melipona quadrifasciata.</title>
        <authorList>
            <person name="Pan H."/>
            <person name="Kapheim K."/>
        </authorList>
    </citation>
    <scope>NUCLEOTIDE SEQUENCE [LARGE SCALE GENOMIC DNA]</scope>
    <source>
        <strain evidence="2">0111107301</strain>
        <tissue evidence="2">Whole body</tissue>
    </source>
</reference>